<sequence length="419" mass="45861">MKVSRFLAFLMIVAVFFALAIPSYSKIWNGITLGLDLKGGFDVLYQVKDAGDDKVTQEGMIAVKNAIERRVDQSGIAEPVIQIEEGNRIRVQIAGLFSQEEAKKMLVQSAKLEFKAPDGTVLATGKDIKSNAKYVLDQQTNQAQVSIEFKDAKLFQTITEKYVGQNVAIYLDEKLLQNPVINQPIYGGSAVINGQKDADEAKKLANYLNAGALPYPLDELSSFSVSPTLGAEALDMTLYAGVIAFVLILVFMVVYYRLPGLIAMIALLMYAFLLFAVVRYMHITLTLPGLAALVLGIGMAVDVNIIATERIKDEFRAGKSLLSAVIMGQKRSMPTIIDANVTSIIAGFLMYWFGTGAIKSFAVAHIISVLATFITAVLISRLMLQLLVRSNVIRNTWWYGAPRSIATSGVVRRKGGDKK</sequence>
<evidence type="ECO:0000256" key="8">
    <source>
        <dbReference type="ARBA" id="ARBA00023136"/>
    </source>
</evidence>
<evidence type="ECO:0000256" key="5">
    <source>
        <dbReference type="ARBA" id="ARBA00022927"/>
    </source>
</evidence>
<dbReference type="EMBL" id="QGGL01000014">
    <property type="protein sequence ID" value="PWK08982.1"/>
    <property type="molecule type" value="Genomic_DNA"/>
</dbReference>
<feature type="domain" description="Protein export membrane protein SecD/SecF C-terminal" evidence="10">
    <location>
        <begin position="220"/>
        <end position="387"/>
    </location>
</feature>
<feature type="transmembrane region" description="Helical" evidence="9">
    <location>
        <begin position="360"/>
        <end position="384"/>
    </location>
</feature>
<dbReference type="Pfam" id="PF21760">
    <property type="entry name" value="SecD_1st"/>
    <property type="match status" value="1"/>
</dbReference>
<comment type="subcellular location">
    <subcellularLocation>
        <location evidence="1 9">Cell membrane</location>
        <topology evidence="1 9">Multi-pass membrane protein</topology>
    </subcellularLocation>
</comment>
<dbReference type="GO" id="GO:0015450">
    <property type="term" value="F:protein-transporting ATPase activity"/>
    <property type="evidence" value="ECO:0007669"/>
    <property type="project" value="InterPro"/>
</dbReference>
<dbReference type="AlphaFoldDB" id="A0A316D6Q9"/>
<gene>
    <name evidence="9" type="primary">secD</name>
    <name evidence="13" type="ORF">C7459_11448</name>
</gene>
<dbReference type="NCBIfam" id="TIGR01129">
    <property type="entry name" value="secD"/>
    <property type="match status" value="1"/>
</dbReference>
<dbReference type="Pfam" id="PF02355">
    <property type="entry name" value="SecD_SecF_C"/>
    <property type="match status" value="1"/>
</dbReference>
<comment type="subunit">
    <text evidence="9">Forms a complex with SecF. Part of the essential Sec protein translocation apparatus which comprises SecA, SecYEG and auxiliary proteins SecDF. Other proteins may also be involved.</text>
</comment>
<dbReference type="Proteomes" id="UP000245634">
    <property type="component" value="Unassembled WGS sequence"/>
</dbReference>
<evidence type="ECO:0000256" key="3">
    <source>
        <dbReference type="ARBA" id="ARBA00022475"/>
    </source>
</evidence>
<dbReference type="InterPro" id="IPR054384">
    <property type="entry name" value="SecDF_P1_head"/>
</dbReference>
<dbReference type="Gene3D" id="1.20.1640.10">
    <property type="entry name" value="Multidrug efflux transporter AcrB transmembrane domain"/>
    <property type="match status" value="1"/>
</dbReference>
<name>A0A316D6Q9_9BACL</name>
<evidence type="ECO:0000256" key="4">
    <source>
        <dbReference type="ARBA" id="ARBA00022692"/>
    </source>
</evidence>
<comment type="caution">
    <text evidence="9">Lacks conserved residue(s) required for the propagation of feature annotation.</text>
</comment>
<dbReference type="InterPro" id="IPR048634">
    <property type="entry name" value="SecD_SecF_C"/>
</dbReference>
<feature type="domain" description="Protein translocase subunit SecDF P1" evidence="11">
    <location>
        <begin position="64"/>
        <end position="118"/>
    </location>
</feature>
<keyword evidence="3 9" id="KW-1003">Cell membrane</keyword>
<organism evidence="13 14">
    <name type="scientific">Tumebacillus permanentifrigoris</name>
    <dbReference type="NCBI Taxonomy" id="378543"/>
    <lineage>
        <taxon>Bacteria</taxon>
        <taxon>Bacillati</taxon>
        <taxon>Bacillota</taxon>
        <taxon>Bacilli</taxon>
        <taxon>Bacillales</taxon>
        <taxon>Alicyclobacillaceae</taxon>
        <taxon>Tumebacillus</taxon>
    </lineage>
</organism>
<evidence type="ECO:0000256" key="1">
    <source>
        <dbReference type="ARBA" id="ARBA00004651"/>
    </source>
</evidence>
<keyword evidence="5 9" id="KW-0653">Protein transport</keyword>
<keyword evidence="4 9" id="KW-0812">Transmembrane</keyword>
<dbReference type="GO" id="GO:0006605">
    <property type="term" value="P:protein targeting"/>
    <property type="evidence" value="ECO:0007669"/>
    <property type="project" value="UniProtKB-UniRule"/>
</dbReference>
<keyword evidence="6 9" id="KW-1133">Transmembrane helix</keyword>
<dbReference type="PANTHER" id="PTHR30081:SF1">
    <property type="entry name" value="PROTEIN TRANSLOCASE SUBUNIT SECD"/>
    <property type="match status" value="1"/>
</dbReference>
<feature type="transmembrane region" description="Helical" evidence="9">
    <location>
        <begin position="261"/>
        <end position="281"/>
    </location>
</feature>
<feature type="transmembrane region" description="Helical" evidence="9">
    <location>
        <begin position="336"/>
        <end position="354"/>
    </location>
</feature>
<evidence type="ECO:0000256" key="6">
    <source>
        <dbReference type="ARBA" id="ARBA00022989"/>
    </source>
</evidence>
<proteinExistence type="inferred from homology"/>
<dbReference type="SUPFAM" id="SSF82866">
    <property type="entry name" value="Multidrug efflux transporter AcrB transmembrane domain"/>
    <property type="match status" value="1"/>
</dbReference>
<keyword evidence="14" id="KW-1185">Reference proteome</keyword>
<dbReference type="NCBIfam" id="TIGR00916">
    <property type="entry name" value="2A0604s01"/>
    <property type="match status" value="1"/>
</dbReference>
<dbReference type="OrthoDB" id="9805019at2"/>
<dbReference type="HAMAP" id="MF_01463_B">
    <property type="entry name" value="SecD_B"/>
    <property type="match status" value="1"/>
</dbReference>
<dbReference type="Gene3D" id="3.30.1360.200">
    <property type="match status" value="1"/>
</dbReference>
<dbReference type="Pfam" id="PF22599">
    <property type="entry name" value="SecDF_P1_head"/>
    <property type="match status" value="1"/>
</dbReference>
<evidence type="ECO:0000256" key="9">
    <source>
        <dbReference type="HAMAP-Rule" id="MF_01463"/>
    </source>
</evidence>
<keyword evidence="8 9" id="KW-0472">Membrane</keyword>
<dbReference type="GO" id="GO:0005886">
    <property type="term" value="C:plasma membrane"/>
    <property type="evidence" value="ECO:0007669"/>
    <property type="project" value="UniProtKB-SubCell"/>
</dbReference>
<comment type="similarity">
    <text evidence="9">Belongs to the SecD/SecF family. SecD subfamily.</text>
</comment>
<evidence type="ECO:0000259" key="12">
    <source>
        <dbReference type="Pfam" id="PF22599"/>
    </source>
</evidence>
<dbReference type="GO" id="GO:0065002">
    <property type="term" value="P:intracellular protein transmembrane transport"/>
    <property type="evidence" value="ECO:0007669"/>
    <property type="project" value="UniProtKB-UniRule"/>
</dbReference>
<evidence type="ECO:0000256" key="2">
    <source>
        <dbReference type="ARBA" id="ARBA00022448"/>
    </source>
</evidence>
<accession>A0A316D6Q9</accession>
<evidence type="ECO:0000259" key="11">
    <source>
        <dbReference type="Pfam" id="PF21760"/>
    </source>
</evidence>
<evidence type="ECO:0000259" key="10">
    <source>
        <dbReference type="Pfam" id="PF02355"/>
    </source>
</evidence>
<feature type="transmembrane region" description="Helical" evidence="9">
    <location>
        <begin position="236"/>
        <end position="256"/>
    </location>
</feature>
<comment type="function">
    <text evidence="9">Part of the Sec protein translocase complex. Interacts with the SecYEG preprotein conducting channel. SecDF uses the proton motive force (PMF) to complete protein translocation after the ATP-dependent function of SecA.</text>
</comment>
<dbReference type="PANTHER" id="PTHR30081">
    <property type="entry name" value="PROTEIN-EXPORT MEMBRANE PROTEIN SEC"/>
    <property type="match status" value="1"/>
</dbReference>
<dbReference type="InterPro" id="IPR022813">
    <property type="entry name" value="SecD/SecF_arch_bac"/>
</dbReference>
<feature type="transmembrane region" description="Helical" evidence="9">
    <location>
        <begin position="287"/>
        <end position="307"/>
    </location>
</feature>
<feature type="domain" description="SecDF P1 head subdomain" evidence="12">
    <location>
        <begin position="120"/>
        <end position="214"/>
    </location>
</feature>
<keyword evidence="2 9" id="KW-0813">Transport</keyword>
<dbReference type="InterPro" id="IPR005791">
    <property type="entry name" value="SecD"/>
</dbReference>
<evidence type="ECO:0000313" key="13">
    <source>
        <dbReference type="EMBL" id="PWK08982.1"/>
    </source>
</evidence>
<evidence type="ECO:0000313" key="14">
    <source>
        <dbReference type="Proteomes" id="UP000245634"/>
    </source>
</evidence>
<keyword evidence="7 9" id="KW-0811">Translocation</keyword>
<dbReference type="InterPro" id="IPR048631">
    <property type="entry name" value="SecD_1st"/>
</dbReference>
<dbReference type="InterPro" id="IPR055344">
    <property type="entry name" value="SecD_SecF_C_bact"/>
</dbReference>
<evidence type="ECO:0000256" key="7">
    <source>
        <dbReference type="ARBA" id="ARBA00023010"/>
    </source>
</evidence>
<dbReference type="GO" id="GO:0043952">
    <property type="term" value="P:protein transport by the Sec complex"/>
    <property type="evidence" value="ECO:0007669"/>
    <property type="project" value="UniProtKB-UniRule"/>
</dbReference>
<reference evidence="13 14" key="1">
    <citation type="submission" date="2018-05" db="EMBL/GenBank/DDBJ databases">
        <title>Genomic Encyclopedia of Type Strains, Phase IV (KMG-IV): sequencing the most valuable type-strain genomes for metagenomic binning, comparative biology and taxonomic classification.</title>
        <authorList>
            <person name="Goeker M."/>
        </authorList>
    </citation>
    <scope>NUCLEOTIDE SEQUENCE [LARGE SCALE GENOMIC DNA]</scope>
    <source>
        <strain evidence="13 14">DSM 18773</strain>
    </source>
</reference>
<protein>
    <recommendedName>
        <fullName evidence="9">Protein translocase subunit SecD</fullName>
    </recommendedName>
</protein>
<comment type="caution">
    <text evidence="13">The sequence shown here is derived from an EMBL/GenBank/DDBJ whole genome shotgun (WGS) entry which is preliminary data.</text>
</comment>